<evidence type="ECO:0000313" key="2">
    <source>
        <dbReference type="EMBL" id="KAI8046429.1"/>
    </source>
</evidence>
<keyword evidence="1" id="KW-0812">Transmembrane</keyword>
<proteinExistence type="predicted"/>
<dbReference type="Proteomes" id="UP001059596">
    <property type="component" value="Chromosome 3R"/>
</dbReference>
<evidence type="ECO:0000256" key="1">
    <source>
        <dbReference type="SAM" id="Phobius"/>
    </source>
</evidence>
<dbReference type="AlphaFoldDB" id="A0A9Q0BWL2"/>
<reference evidence="2" key="1">
    <citation type="journal article" date="2023" name="Genome Biol. Evol.">
        <title>Long-read-based Genome Assembly of Drosophila gunungcola Reveals Fewer Chemosensory Genes in Flower-breeding Species.</title>
        <authorList>
            <person name="Negi A."/>
            <person name="Liao B.Y."/>
            <person name="Yeh S.D."/>
        </authorList>
    </citation>
    <scope>NUCLEOTIDE SEQUENCE</scope>
    <source>
        <strain evidence="2">Sukarami</strain>
    </source>
</reference>
<dbReference type="EMBL" id="JAMKOV010000001">
    <property type="protein sequence ID" value="KAI8046429.1"/>
    <property type="molecule type" value="Genomic_DNA"/>
</dbReference>
<protein>
    <submittedName>
        <fullName evidence="2">Uncharacterized protein</fullName>
    </submittedName>
</protein>
<keyword evidence="1" id="KW-1133">Transmembrane helix</keyword>
<comment type="caution">
    <text evidence="2">The sequence shown here is derived from an EMBL/GenBank/DDBJ whole genome shotgun (WGS) entry which is preliminary data.</text>
</comment>
<feature type="transmembrane region" description="Helical" evidence="1">
    <location>
        <begin position="20"/>
        <end position="37"/>
    </location>
</feature>
<gene>
    <name evidence="2" type="ORF">M5D96_002637</name>
</gene>
<keyword evidence="1" id="KW-0472">Membrane</keyword>
<organism evidence="2 3">
    <name type="scientific">Drosophila gunungcola</name>
    <name type="common">fruit fly</name>
    <dbReference type="NCBI Taxonomy" id="103775"/>
    <lineage>
        <taxon>Eukaryota</taxon>
        <taxon>Metazoa</taxon>
        <taxon>Ecdysozoa</taxon>
        <taxon>Arthropoda</taxon>
        <taxon>Hexapoda</taxon>
        <taxon>Insecta</taxon>
        <taxon>Pterygota</taxon>
        <taxon>Neoptera</taxon>
        <taxon>Endopterygota</taxon>
        <taxon>Diptera</taxon>
        <taxon>Brachycera</taxon>
        <taxon>Muscomorpha</taxon>
        <taxon>Ephydroidea</taxon>
        <taxon>Drosophilidae</taxon>
        <taxon>Drosophila</taxon>
        <taxon>Sophophora</taxon>
    </lineage>
</organism>
<accession>A0A9Q0BWL2</accession>
<evidence type="ECO:0000313" key="3">
    <source>
        <dbReference type="Proteomes" id="UP001059596"/>
    </source>
</evidence>
<keyword evidence="3" id="KW-1185">Reference proteome</keyword>
<sequence>MDIKKLTANAWLPNLSAQQAWLFVGVFAVFVAAIISLNN</sequence>
<name>A0A9Q0BWL2_9MUSC</name>